<dbReference type="EMBL" id="GL996515">
    <property type="protein sequence ID" value="EGV64681.1"/>
    <property type="molecule type" value="Genomic_DNA"/>
</dbReference>
<reference evidence="1 2" key="1">
    <citation type="journal article" date="2011" name="Proc. Natl. Acad. Sci. U.S.A.">
        <title>Comparative genomics of xylose-fermenting fungi for enhanced biofuel production.</title>
        <authorList>
            <person name="Wohlbach D.J."/>
            <person name="Kuo A."/>
            <person name="Sato T.K."/>
            <person name="Potts K.M."/>
            <person name="Salamov A.A."/>
            <person name="LaButti K.M."/>
            <person name="Sun H."/>
            <person name="Clum A."/>
            <person name="Pangilinan J.L."/>
            <person name="Lindquist E.A."/>
            <person name="Lucas S."/>
            <person name="Lapidus A."/>
            <person name="Jin M."/>
            <person name="Gunawan C."/>
            <person name="Balan V."/>
            <person name="Dale B.E."/>
            <person name="Jeffries T.W."/>
            <person name="Zinkel R."/>
            <person name="Barry K.W."/>
            <person name="Grigoriev I.V."/>
            <person name="Gasch A.P."/>
        </authorList>
    </citation>
    <scope>NUCLEOTIDE SEQUENCE [LARGE SCALE GENOMIC DNA]</scope>
    <source>
        <strain evidence="2">ATCC 10573 / BCRC 21748 / CBS 615 / JCM 9827 / NBRC 10315 / NRRL Y-1498 / VKM Y-70</strain>
    </source>
</reference>
<sequence>MTRKPDSSTKHKNPCNHTVATILMTKTLYSLAPAFVPIKIFHTIPTTVGRASSYRSSVYYNTLHVVHPHRRPHPP</sequence>
<evidence type="ECO:0000313" key="1">
    <source>
        <dbReference type="EMBL" id="EGV64681.1"/>
    </source>
</evidence>
<evidence type="ECO:0000313" key="2">
    <source>
        <dbReference type="Proteomes" id="UP000000707"/>
    </source>
</evidence>
<protein>
    <submittedName>
        <fullName evidence="1">Uncharacterized protein</fullName>
    </submittedName>
</protein>
<dbReference type="Proteomes" id="UP000000707">
    <property type="component" value="Unassembled WGS sequence"/>
</dbReference>
<dbReference type="AlphaFoldDB" id="G3B2I3"/>
<organism evidence="2">
    <name type="scientific">Candida tenuis (strain ATCC 10573 / BCRC 21748 / CBS 615 / JCM 9827 / NBRC 10315 / NRRL Y-1498 / VKM Y-70)</name>
    <name type="common">Yeast</name>
    <name type="synonym">Yamadazyma tenuis</name>
    <dbReference type="NCBI Taxonomy" id="590646"/>
    <lineage>
        <taxon>Eukaryota</taxon>
        <taxon>Fungi</taxon>
        <taxon>Dikarya</taxon>
        <taxon>Ascomycota</taxon>
        <taxon>Saccharomycotina</taxon>
        <taxon>Pichiomycetes</taxon>
        <taxon>Debaryomycetaceae</taxon>
        <taxon>Yamadazyma</taxon>
    </lineage>
</organism>
<dbReference type="HOGENOM" id="CLU_2670833_0_0_1"/>
<keyword evidence="2" id="KW-1185">Reference proteome</keyword>
<accession>G3B2I3</accession>
<name>G3B2I3_CANTC</name>
<proteinExistence type="predicted"/>
<gene>
    <name evidence="1" type="ORF">CANTEDRAFT_129901</name>
</gene>